<dbReference type="EMBL" id="CP126981">
    <property type="protein sequence ID" value="WIM88393.1"/>
    <property type="molecule type" value="Genomic_DNA"/>
</dbReference>
<sequence>MDQSIKAMPGVAGTDMHYLSDFENGQNFRLTVRLDAHVSEQQAASVGSGFVDQMQRHHLGSHRVELDLNYPATPRVKSSYLPDYSQATFKLGDNASPPMDLTGSDVGASTAAWLRAVRSPIAEYASLTQPAWGGPATSRDIEITLKPDATSASATALQHSDPALSVATWRVMVVTEQSYRPQEYTSKPNPPSDRDMALWRQITDVVGLRTDASGSTQISVEHSQAETQIDAGLPSGPDARTTAFSVADLARQFDHPVQLTLRTGDGPVEVIVGGCERHDAGHRRLPLEIEMSHIYEKC</sequence>
<protein>
    <submittedName>
        <fullName evidence="1">Uncharacterized protein</fullName>
    </submittedName>
</protein>
<dbReference type="RefSeq" id="WP_285188553.1">
    <property type="nucleotide sequence ID" value="NZ_CP126981.1"/>
</dbReference>
<name>A0ABY8VXT6_9MYCO</name>
<evidence type="ECO:0000313" key="2">
    <source>
        <dbReference type="Proteomes" id="UP001236585"/>
    </source>
</evidence>
<dbReference type="Proteomes" id="UP001236585">
    <property type="component" value="Chromosome"/>
</dbReference>
<evidence type="ECO:0000313" key="1">
    <source>
        <dbReference type="EMBL" id="WIM88393.1"/>
    </source>
</evidence>
<organism evidence="1 2">
    <name type="scientific">Candidatus Mycobacterium wuenschmannii</name>
    <dbReference type="NCBI Taxonomy" id="3027808"/>
    <lineage>
        <taxon>Bacteria</taxon>
        <taxon>Bacillati</taxon>
        <taxon>Actinomycetota</taxon>
        <taxon>Actinomycetes</taxon>
        <taxon>Mycobacteriales</taxon>
        <taxon>Mycobacteriaceae</taxon>
        <taxon>Mycobacterium</taxon>
    </lineage>
</organism>
<accession>A0ABY8VXT6</accession>
<keyword evidence="2" id="KW-1185">Reference proteome</keyword>
<reference evidence="1 2" key="1">
    <citation type="journal article" date="2023" name="Microbiol. Resour. Announc.">
        <title>Complete Genome Sequence of Mycobacterium wuenschmanii, a novel Nontuberculous Mycobacterium Isolated from a captive population of Amazon Milk Frogs.</title>
        <authorList>
            <person name="Hicks J."/>
            <person name="Zeineldin M."/>
            <person name="Ward H."/>
            <person name="Wuenschmann A."/>
            <person name="Camp P."/>
            <person name="Farrell D."/>
            <person name="Lehman K."/>
            <person name="Thacker T."/>
            <person name="Cuthbert E."/>
        </authorList>
    </citation>
    <scope>NUCLEOTIDE SEQUENCE [LARGE SCALE GENOMIC DNA]</scope>
    <source>
        <strain evidence="1 2">Wuenschmanii</strain>
    </source>
</reference>
<proteinExistence type="predicted"/>
<gene>
    <name evidence="1" type="ORF">PT015_02485</name>
</gene>